<protein>
    <submittedName>
        <fullName evidence="5">Biotin-dependent carboxyltransferase family protein</fullName>
    </submittedName>
</protein>
<dbReference type="GO" id="GO:0016740">
    <property type="term" value="F:transferase activity"/>
    <property type="evidence" value="ECO:0007669"/>
    <property type="project" value="UniProtKB-KW"/>
</dbReference>
<dbReference type="Gene3D" id="2.40.100.10">
    <property type="entry name" value="Cyclophilin-like"/>
    <property type="match status" value="1"/>
</dbReference>
<dbReference type="NCBIfam" id="TIGR00724">
    <property type="entry name" value="urea_amlyse_rel"/>
    <property type="match status" value="1"/>
</dbReference>
<comment type="caution">
    <text evidence="5">The sequence shown here is derived from an EMBL/GenBank/DDBJ whole genome shotgun (WGS) entry which is preliminary data.</text>
</comment>
<dbReference type="OrthoDB" id="9768696at2"/>
<dbReference type="Proteomes" id="UP000319828">
    <property type="component" value="Unassembled WGS sequence"/>
</dbReference>
<evidence type="ECO:0000313" key="6">
    <source>
        <dbReference type="Proteomes" id="UP000319828"/>
    </source>
</evidence>
<dbReference type="PANTHER" id="PTHR43309">
    <property type="entry name" value="5-OXOPROLINASE SUBUNIT C"/>
    <property type="match status" value="1"/>
</dbReference>
<evidence type="ECO:0000256" key="3">
    <source>
        <dbReference type="ARBA" id="ARBA00022840"/>
    </source>
</evidence>
<dbReference type="PANTHER" id="PTHR43309:SF4">
    <property type="entry name" value="CARBOXYLTRANSFERASE DOMAIN-CONTAINING PROTEIN"/>
    <property type="match status" value="1"/>
</dbReference>
<dbReference type="GO" id="GO:0016787">
    <property type="term" value="F:hydrolase activity"/>
    <property type="evidence" value="ECO:0007669"/>
    <property type="project" value="UniProtKB-KW"/>
</dbReference>
<dbReference type="InterPro" id="IPR003778">
    <property type="entry name" value="CT_A_B"/>
</dbReference>
<dbReference type="SMART" id="SM00797">
    <property type="entry name" value="AHS2"/>
    <property type="match status" value="1"/>
</dbReference>
<keyword evidence="1" id="KW-0547">Nucleotide-binding</keyword>
<name>A0A557P7W5_9VIBR</name>
<feature type="domain" description="Carboxyltransferase" evidence="4">
    <location>
        <begin position="24"/>
        <end position="309"/>
    </location>
</feature>
<dbReference type="GO" id="GO:0005524">
    <property type="term" value="F:ATP binding"/>
    <property type="evidence" value="ECO:0007669"/>
    <property type="project" value="UniProtKB-KW"/>
</dbReference>
<dbReference type="AlphaFoldDB" id="A0A557P7W5"/>
<keyword evidence="5" id="KW-0808">Transferase</keyword>
<gene>
    <name evidence="5" type="ORF">FOF44_08675</name>
</gene>
<proteinExistence type="predicted"/>
<accession>A0A557P7W5</accession>
<reference evidence="5 6" key="1">
    <citation type="submission" date="2019-07" db="EMBL/GenBank/DDBJ databases">
        <title>The draft genome sequence of Vibrio algivorus M1486.</title>
        <authorList>
            <person name="Meng X."/>
        </authorList>
    </citation>
    <scope>NUCLEOTIDE SEQUENCE [LARGE SCALE GENOMIC DNA]</scope>
    <source>
        <strain evidence="5 6">M1486</strain>
    </source>
</reference>
<sequence>MTLKVLNAGPLSLLQDTGRMGFQGVGAAVGGPMDEHAFRWANHLLGNDVNAAQIEITFGLFQCEFTQPAQIAMTGADMSAELDGKPLKPWASYYVKAGSILRCKTARQGMRAYLAIQHGFEVNQALDSCSTVVRDEIGGLHGRGEPLTRGDVIAYRAAEHDLLRQVPTEFIPHYPELTATTTPCILDMLPTYQYEQFSQAARQQFFNGIYTVSSNSDRMGYRLSGDNIEYDGESLISEGIALGAIQIPSDGQPIVLMADHQTIGGYPKIGCLTRMSVSKLAQCPPGTKVRLQLVKREKAEQQYREMLRFFVGEVTTL</sequence>
<dbReference type="InterPro" id="IPR029000">
    <property type="entry name" value="Cyclophilin-like_dom_sf"/>
</dbReference>
<evidence type="ECO:0000259" key="4">
    <source>
        <dbReference type="SMART" id="SM00797"/>
    </source>
</evidence>
<dbReference type="Pfam" id="PF02626">
    <property type="entry name" value="CT_A_B"/>
    <property type="match status" value="1"/>
</dbReference>
<dbReference type="EMBL" id="VMKJ01000014">
    <property type="protein sequence ID" value="TVO36751.1"/>
    <property type="molecule type" value="Genomic_DNA"/>
</dbReference>
<evidence type="ECO:0000256" key="1">
    <source>
        <dbReference type="ARBA" id="ARBA00022741"/>
    </source>
</evidence>
<evidence type="ECO:0000256" key="2">
    <source>
        <dbReference type="ARBA" id="ARBA00022801"/>
    </source>
</evidence>
<dbReference type="RefSeq" id="WP_144388095.1">
    <property type="nucleotide sequence ID" value="NZ_CANNCB010000021.1"/>
</dbReference>
<organism evidence="5 6">
    <name type="scientific">Vibrio algivorus</name>
    <dbReference type="NCBI Taxonomy" id="1667024"/>
    <lineage>
        <taxon>Bacteria</taxon>
        <taxon>Pseudomonadati</taxon>
        <taxon>Pseudomonadota</taxon>
        <taxon>Gammaproteobacteria</taxon>
        <taxon>Vibrionales</taxon>
        <taxon>Vibrionaceae</taxon>
        <taxon>Vibrio</taxon>
    </lineage>
</organism>
<evidence type="ECO:0000313" key="5">
    <source>
        <dbReference type="EMBL" id="TVO36751.1"/>
    </source>
</evidence>
<keyword evidence="3" id="KW-0067">ATP-binding</keyword>
<dbReference type="SUPFAM" id="SSF50891">
    <property type="entry name" value="Cyclophilin-like"/>
    <property type="match status" value="1"/>
</dbReference>
<keyword evidence="2" id="KW-0378">Hydrolase</keyword>
<dbReference type="InterPro" id="IPR052708">
    <property type="entry name" value="PxpC"/>
</dbReference>